<proteinExistence type="inferred from homology"/>
<keyword evidence="13" id="KW-1185">Reference proteome</keyword>
<dbReference type="EMBL" id="JAHESF010000005">
    <property type="protein sequence ID" value="MBT1696695.1"/>
    <property type="molecule type" value="Genomic_DNA"/>
</dbReference>
<keyword evidence="7" id="KW-0805">Transcription regulation</keyword>
<dbReference type="InterPro" id="IPR008332">
    <property type="entry name" value="MethylG_MeTrfase_N"/>
</dbReference>
<protein>
    <recommendedName>
        <fullName evidence="3">methylated-DNA--[protein]-cysteine S-methyltransferase</fullName>
        <ecNumber evidence="3">2.1.1.63</ecNumber>
    </recommendedName>
</protein>
<dbReference type="InterPro" id="IPR018060">
    <property type="entry name" value="HTH_AraC"/>
</dbReference>
<evidence type="ECO:0000259" key="11">
    <source>
        <dbReference type="PROSITE" id="PS01124"/>
    </source>
</evidence>
<name>A0AAP2DI17_9BACT</name>
<dbReference type="AlphaFoldDB" id="A0AAP2DI17"/>
<dbReference type="GO" id="GO:0006281">
    <property type="term" value="P:DNA repair"/>
    <property type="evidence" value="ECO:0007669"/>
    <property type="project" value="UniProtKB-KW"/>
</dbReference>
<keyword evidence="9" id="KW-0234">DNA repair</keyword>
<evidence type="ECO:0000256" key="6">
    <source>
        <dbReference type="ARBA" id="ARBA00022763"/>
    </source>
</evidence>
<evidence type="ECO:0000256" key="8">
    <source>
        <dbReference type="ARBA" id="ARBA00023163"/>
    </source>
</evidence>
<evidence type="ECO:0000256" key="1">
    <source>
        <dbReference type="ARBA" id="ARBA00001286"/>
    </source>
</evidence>
<evidence type="ECO:0000256" key="5">
    <source>
        <dbReference type="ARBA" id="ARBA00022679"/>
    </source>
</evidence>
<dbReference type="SUPFAM" id="SSF53155">
    <property type="entry name" value="Methylated DNA-protein cysteine methyltransferase domain"/>
    <property type="match status" value="1"/>
</dbReference>
<evidence type="ECO:0000256" key="7">
    <source>
        <dbReference type="ARBA" id="ARBA00023015"/>
    </source>
</evidence>
<dbReference type="PROSITE" id="PS00374">
    <property type="entry name" value="MGMT"/>
    <property type="match status" value="1"/>
</dbReference>
<dbReference type="Gene3D" id="1.10.10.60">
    <property type="entry name" value="Homeodomain-like"/>
    <property type="match status" value="1"/>
</dbReference>
<dbReference type="Pfam" id="PF02870">
    <property type="entry name" value="Methyltransf_1N"/>
    <property type="match status" value="1"/>
</dbReference>
<dbReference type="GO" id="GO:0043565">
    <property type="term" value="F:sequence-specific DNA binding"/>
    <property type="evidence" value="ECO:0007669"/>
    <property type="project" value="InterPro"/>
</dbReference>
<dbReference type="Gene3D" id="3.30.160.70">
    <property type="entry name" value="Methylated DNA-protein cysteine methyltransferase domain"/>
    <property type="match status" value="1"/>
</dbReference>
<evidence type="ECO:0000256" key="10">
    <source>
        <dbReference type="ARBA" id="ARBA00049348"/>
    </source>
</evidence>
<dbReference type="InterPro" id="IPR001497">
    <property type="entry name" value="MethylDNA_cys_MeTrfase_AS"/>
</dbReference>
<evidence type="ECO:0000256" key="4">
    <source>
        <dbReference type="ARBA" id="ARBA00022603"/>
    </source>
</evidence>
<dbReference type="RefSeq" id="WP_254162054.1">
    <property type="nucleotide sequence ID" value="NZ_JAHESF010000005.1"/>
</dbReference>
<keyword evidence="6" id="KW-0227">DNA damage</keyword>
<keyword evidence="5 12" id="KW-0808">Transferase</keyword>
<dbReference type="InterPro" id="IPR014048">
    <property type="entry name" value="MethylDNA_cys_MeTrfase_DNA-bd"/>
</dbReference>
<dbReference type="InterPro" id="IPR036388">
    <property type="entry name" value="WH-like_DNA-bd_sf"/>
</dbReference>
<dbReference type="GO" id="GO:0003700">
    <property type="term" value="F:DNA-binding transcription factor activity"/>
    <property type="evidence" value="ECO:0007669"/>
    <property type="project" value="InterPro"/>
</dbReference>
<dbReference type="Gene3D" id="1.10.10.10">
    <property type="entry name" value="Winged helix-like DNA-binding domain superfamily/Winged helix DNA-binding domain"/>
    <property type="match status" value="1"/>
</dbReference>
<dbReference type="GO" id="GO:0003908">
    <property type="term" value="F:methylated-DNA-[protein]-cysteine S-methyltransferase activity"/>
    <property type="evidence" value="ECO:0007669"/>
    <property type="project" value="UniProtKB-EC"/>
</dbReference>
<feature type="domain" description="HTH araC/xylS-type" evidence="11">
    <location>
        <begin position="12"/>
        <end position="109"/>
    </location>
</feature>
<dbReference type="FunFam" id="1.10.10.10:FF:000214">
    <property type="entry name" value="Methylated-DNA--protein-cysteine methyltransferase"/>
    <property type="match status" value="1"/>
</dbReference>
<dbReference type="Pfam" id="PF01035">
    <property type="entry name" value="DNA_binding_1"/>
    <property type="match status" value="1"/>
</dbReference>
<dbReference type="InterPro" id="IPR036631">
    <property type="entry name" value="MGMT_N_sf"/>
</dbReference>
<comment type="catalytic activity">
    <reaction evidence="1">
        <text>a 4-O-methyl-thymidine in DNA + L-cysteinyl-[protein] = a thymidine in DNA + S-methyl-L-cysteinyl-[protein]</text>
        <dbReference type="Rhea" id="RHEA:53428"/>
        <dbReference type="Rhea" id="RHEA-COMP:10131"/>
        <dbReference type="Rhea" id="RHEA-COMP:10132"/>
        <dbReference type="Rhea" id="RHEA-COMP:13555"/>
        <dbReference type="Rhea" id="RHEA-COMP:13556"/>
        <dbReference type="ChEBI" id="CHEBI:29950"/>
        <dbReference type="ChEBI" id="CHEBI:82612"/>
        <dbReference type="ChEBI" id="CHEBI:137386"/>
        <dbReference type="ChEBI" id="CHEBI:137387"/>
        <dbReference type="EC" id="2.1.1.63"/>
    </reaction>
</comment>
<dbReference type="PANTHER" id="PTHR10815:SF13">
    <property type="entry name" value="METHYLATED-DNA--PROTEIN-CYSTEINE METHYLTRANSFERASE"/>
    <property type="match status" value="1"/>
</dbReference>
<dbReference type="CDD" id="cd06445">
    <property type="entry name" value="ATase"/>
    <property type="match status" value="1"/>
</dbReference>
<dbReference type="PANTHER" id="PTHR10815">
    <property type="entry name" value="METHYLATED-DNA--PROTEIN-CYSTEINE METHYLTRANSFERASE"/>
    <property type="match status" value="1"/>
</dbReference>
<dbReference type="Proteomes" id="UP001319200">
    <property type="component" value="Unassembled WGS sequence"/>
</dbReference>
<keyword evidence="4 12" id="KW-0489">Methyltransferase</keyword>
<dbReference type="InterPro" id="IPR036217">
    <property type="entry name" value="MethylDNA_cys_MeTrfase_DNAb"/>
</dbReference>
<comment type="caution">
    <text evidence="12">The sequence shown here is derived from an EMBL/GenBank/DDBJ whole genome shotgun (WGS) entry which is preliminary data.</text>
</comment>
<dbReference type="SUPFAM" id="SSF46689">
    <property type="entry name" value="Homeodomain-like"/>
    <property type="match status" value="1"/>
</dbReference>
<dbReference type="SMART" id="SM00342">
    <property type="entry name" value="HTH_ARAC"/>
    <property type="match status" value="1"/>
</dbReference>
<evidence type="ECO:0000256" key="2">
    <source>
        <dbReference type="ARBA" id="ARBA00008711"/>
    </source>
</evidence>
<comment type="catalytic activity">
    <reaction evidence="10">
        <text>a 6-O-methyl-2'-deoxyguanosine in DNA + L-cysteinyl-[protein] = S-methyl-L-cysteinyl-[protein] + a 2'-deoxyguanosine in DNA</text>
        <dbReference type="Rhea" id="RHEA:24000"/>
        <dbReference type="Rhea" id="RHEA-COMP:10131"/>
        <dbReference type="Rhea" id="RHEA-COMP:10132"/>
        <dbReference type="Rhea" id="RHEA-COMP:11367"/>
        <dbReference type="Rhea" id="RHEA-COMP:11368"/>
        <dbReference type="ChEBI" id="CHEBI:29950"/>
        <dbReference type="ChEBI" id="CHEBI:82612"/>
        <dbReference type="ChEBI" id="CHEBI:85445"/>
        <dbReference type="ChEBI" id="CHEBI:85448"/>
        <dbReference type="EC" id="2.1.1.63"/>
    </reaction>
</comment>
<dbReference type="EC" id="2.1.1.63" evidence="3"/>
<keyword evidence="8" id="KW-0804">Transcription</keyword>
<evidence type="ECO:0000256" key="3">
    <source>
        <dbReference type="ARBA" id="ARBA00011918"/>
    </source>
</evidence>
<organism evidence="12 13">
    <name type="scientific">Chryseosolibacter histidini</name>
    <dbReference type="NCBI Taxonomy" id="2782349"/>
    <lineage>
        <taxon>Bacteria</taxon>
        <taxon>Pseudomonadati</taxon>
        <taxon>Bacteroidota</taxon>
        <taxon>Cytophagia</taxon>
        <taxon>Cytophagales</taxon>
        <taxon>Chryseotaleaceae</taxon>
        <taxon>Chryseosolibacter</taxon>
    </lineage>
</organism>
<dbReference type="GO" id="GO:0032259">
    <property type="term" value="P:methylation"/>
    <property type="evidence" value="ECO:0007669"/>
    <property type="project" value="UniProtKB-KW"/>
</dbReference>
<evidence type="ECO:0000256" key="9">
    <source>
        <dbReference type="ARBA" id="ARBA00023204"/>
    </source>
</evidence>
<accession>A0AAP2DI17</accession>
<dbReference type="PROSITE" id="PS01124">
    <property type="entry name" value="HTH_ARAC_FAMILY_2"/>
    <property type="match status" value="1"/>
</dbReference>
<dbReference type="SUPFAM" id="SSF46767">
    <property type="entry name" value="Methylated DNA-protein cysteine methyltransferase, C-terminal domain"/>
    <property type="match status" value="1"/>
</dbReference>
<sequence>MSDKIVNYYRIEKAISYLSESFTEQPDLDTIAGKVNMSPFHFQRVFTDWVGISPKKFLQYLTLDYLKHKIKETENMIYAAELAGLSSQSRVHDLFVKIEGVSPQQYKSEGRDLEIFYGYHASPFGMCFIAVSSKGICALKFIDEEKSRDEFELFARQWKLAKLVHKPSYTQGYIHRIFASGPAQAGDAAHDSLQLLVRGTDFQIKVWEALVKIPFGSLASFQQIAEIIGQPHATRAVGSAVAANTILYLIPCHRIITKEGSLGNYHFGKVRKLAMIGWEGANISKNWIAG</sequence>
<comment type="similarity">
    <text evidence="2">Belongs to the MGMT family.</text>
</comment>
<dbReference type="Pfam" id="PF12833">
    <property type="entry name" value="HTH_18"/>
    <property type="match status" value="1"/>
</dbReference>
<dbReference type="InterPro" id="IPR009057">
    <property type="entry name" value="Homeodomain-like_sf"/>
</dbReference>
<gene>
    <name evidence="12" type="ORF">KK083_07410</name>
</gene>
<reference evidence="12 13" key="1">
    <citation type="submission" date="2021-05" db="EMBL/GenBank/DDBJ databases">
        <title>A Polyphasic approach of four new species of the genus Ohtaekwangia: Ohtaekwangia histidinii sp. nov., Ohtaekwangia cretensis sp. nov., Ohtaekwangia indiensis sp. nov., Ohtaekwangia reichenbachii sp. nov. from diverse environment.</title>
        <authorList>
            <person name="Octaviana S."/>
        </authorList>
    </citation>
    <scope>NUCLEOTIDE SEQUENCE [LARGE SCALE GENOMIC DNA]</scope>
    <source>
        <strain evidence="12 13">PWU4</strain>
    </source>
</reference>
<evidence type="ECO:0000313" key="12">
    <source>
        <dbReference type="EMBL" id="MBT1696695.1"/>
    </source>
</evidence>
<dbReference type="NCBIfam" id="TIGR00589">
    <property type="entry name" value="ogt"/>
    <property type="match status" value="1"/>
</dbReference>
<evidence type="ECO:0000313" key="13">
    <source>
        <dbReference type="Proteomes" id="UP001319200"/>
    </source>
</evidence>